<dbReference type="STRING" id="1499967.U27_03711"/>
<keyword evidence="6" id="KW-0067">ATP-binding</keyword>
<dbReference type="GO" id="GO:0005524">
    <property type="term" value="F:ATP binding"/>
    <property type="evidence" value="ECO:0007669"/>
    <property type="project" value="UniProtKB-KW"/>
</dbReference>
<keyword evidence="7" id="KW-0902">Two-component regulatory system</keyword>
<evidence type="ECO:0000256" key="1">
    <source>
        <dbReference type="ARBA" id="ARBA00000085"/>
    </source>
</evidence>
<evidence type="ECO:0000256" key="4">
    <source>
        <dbReference type="ARBA" id="ARBA00022741"/>
    </source>
</evidence>
<gene>
    <name evidence="9" type="ORF">U27_03711</name>
</gene>
<dbReference type="InterPro" id="IPR036890">
    <property type="entry name" value="HATPase_C_sf"/>
</dbReference>
<keyword evidence="5 9" id="KW-0418">Kinase</keyword>
<dbReference type="PANTHER" id="PTHR43065:SF46">
    <property type="entry name" value="C4-DICARBOXYLATE TRANSPORT SENSOR PROTEIN DCTB"/>
    <property type="match status" value="1"/>
</dbReference>
<dbReference type="GO" id="GO:0004673">
    <property type="term" value="F:protein histidine kinase activity"/>
    <property type="evidence" value="ECO:0007669"/>
    <property type="project" value="UniProtKB-EC"/>
</dbReference>
<evidence type="ECO:0000256" key="2">
    <source>
        <dbReference type="ARBA" id="ARBA00012438"/>
    </source>
</evidence>
<evidence type="ECO:0000256" key="7">
    <source>
        <dbReference type="ARBA" id="ARBA00023012"/>
    </source>
</evidence>
<dbReference type="EC" id="2.7.13.3" evidence="2"/>
<dbReference type="Gene3D" id="3.30.565.10">
    <property type="entry name" value="Histidine kinase-like ATPase, C-terminal domain"/>
    <property type="match status" value="1"/>
</dbReference>
<name>A0A081BWP2_VECG1</name>
<evidence type="ECO:0000256" key="6">
    <source>
        <dbReference type="ARBA" id="ARBA00022840"/>
    </source>
</evidence>
<dbReference type="InterPro" id="IPR003594">
    <property type="entry name" value="HATPase_dom"/>
</dbReference>
<dbReference type="SUPFAM" id="SSF55874">
    <property type="entry name" value="ATPase domain of HSP90 chaperone/DNA topoisomerase II/histidine kinase"/>
    <property type="match status" value="1"/>
</dbReference>
<dbReference type="InterPro" id="IPR005467">
    <property type="entry name" value="His_kinase_dom"/>
</dbReference>
<dbReference type="PROSITE" id="PS50109">
    <property type="entry name" value="HIS_KIN"/>
    <property type="match status" value="1"/>
</dbReference>
<dbReference type="HOGENOM" id="CLU_1755252_0_0_0"/>
<keyword evidence="3" id="KW-0808">Transferase</keyword>
<organism evidence="9">
    <name type="scientific">Vecturithrix granuli</name>
    <dbReference type="NCBI Taxonomy" id="1499967"/>
    <lineage>
        <taxon>Bacteria</taxon>
        <taxon>Candidatus Moduliflexota</taxon>
        <taxon>Candidatus Vecturitrichia</taxon>
        <taxon>Candidatus Vecturitrichales</taxon>
        <taxon>Candidatus Vecturitrichaceae</taxon>
        <taxon>Candidatus Vecturithrix</taxon>
    </lineage>
</organism>
<dbReference type="InterPro" id="IPR004358">
    <property type="entry name" value="Sig_transdc_His_kin-like_C"/>
</dbReference>
<keyword evidence="4" id="KW-0547">Nucleotide-binding</keyword>
<feature type="domain" description="Histidine kinase" evidence="8">
    <location>
        <begin position="1"/>
        <end position="146"/>
    </location>
</feature>
<evidence type="ECO:0000256" key="5">
    <source>
        <dbReference type="ARBA" id="ARBA00022777"/>
    </source>
</evidence>
<dbReference type="Proteomes" id="UP000030661">
    <property type="component" value="Unassembled WGS sequence"/>
</dbReference>
<protein>
    <recommendedName>
        <fullName evidence="2">histidine kinase</fullName>
        <ecNumber evidence="2">2.7.13.3</ecNumber>
    </recommendedName>
</protein>
<reference evidence="9" key="1">
    <citation type="journal article" date="2015" name="PeerJ">
        <title>First genomic representation of candidate bacterial phylum KSB3 points to enhanced environmental sensing as a trigger of wastewater bulking.</title>
        <authorList>
            <person name="Sekiguchi Y."/>
            <person name="Ohashi A."/>
            <person name="Parks D.H."/>
            <person name="Yamauchi T."/>
            <person name="Tyson G.W."/>
            <person name="Hugenholtz P."/>
        </authorList>
    </citation>
    <scope>NUCLEOTIDE SEQUENCE [LARGE SCALE GENOMIC DNA]</scope>
</reference>
<dbReference type="PANTHER" id="PTHR43065">
    <property type="entry name" value="SENSOR HISTIDINE KINASE"/>
    <property type="match status" value="1"/>
</dbReference>
<dbReference type="SMART" id="SM00387">
    <property type="entry name" value="HATPase_c"/>
    <property type="match status" value="1"/>
</dbReference>
<dbReference type="AlphaFoldDB" id="A0A081BWP2"/>
<keyword evidence="10" id="KW-1185">Reference proteome</keyword>
<sequence>MIRNILTLIKHSAKHKNITIHFTPSDNEIAIHANKNEIKQVMLNLLKNSFEAMPSGGEIFIGTTQIPLNGNSFVQMTFTDTGPGIQAENLSDIFLPFYSTKKGHEDNLGLGLSVSYGIIRKYHGTISVENIDQSGCQFIINFPLYSNE</sequence>
<accession>A0A081BWP2</accession>
<dbReference type="GO" id="GO:0000160">
    <property type="term" value="P:phosphorelay signal transduction system"/>
    <property type="evidence" value="ECO:0007669"/>
    <property type="project" value="UniProtKB-KW"/>
</dbReference>
<dbReference type="EMBL" id="DF820465">
    <property type="protein sequence ID" value="GAK56747.1"/>
    <property type="molecule type" value="Genomic_DNA"/>
</dbReference>
<evidence type="ECO:0000259" key="8">
    <source>
        <dbReference type="PROSITE" id="PS50109"/>
    </source>
</evidence>
<proteinExistence type="predicted"/>
<evidence type="ECO:0000256" key="3">
    <source>
        <dbReference type="ARBA" id="ARBA00022679"/>
    </source>
</evidence>
<comment type="catalytic activity">
    <reaction evidence="1">
        <text>ATP + protein L-histidine = ADP + protein N-phospho-L-histidine.</text>
        <dbReference type="EC" id="2.7.13.3"/>
    </reaction>
</comment>
<evidence type="ECO:0000313" key="9">
    <source>
        <dbReference type="EMBL" id="GAK56747.1"/>
    </source>
</evidence>
<evidence type="ECO:0000313" key="10">
    <source>
        <dbReference type="Proteomes" id="UP000030661"/>
    </source>
</evidence>
<dbReference type="eggNOG" id="COG4191">
    <property type="taxonomic scope" value="Bacteria"/>
</dbReference>
<dbReference type="PRINTS" id="PR00344">
    <property type="entry name" value="BCTRLSENSOR"/>
</dbReference>
<dbReference type="Pfam" id="PF02518">
    <property type="entry name" value="HATPase_c"/>
    <property type="match status" value="1"/>
</dbReference>